<feature type="transmembrane region" description="Helical" evidence="11">
    <location>
        <begin position="12"/>
        <end position="31"/>
    </location>
</feature>
<dbReference type="Proteomes" id="UP001528823">
    <property type="component" value="Unassembled WGS sequence"/>
</dbReference>
<gene>
    <name evidence="13" type="ORF">ORQ98_01000</name>
</gene>
<evidence type="ECO:0000256" key="9">
    <source>
        <dbReference type="ARBA" id="ARBA00025772"/>
    </source>
</evidence>
<evidence type="ECO:0000256" key="6">
    <source>
        <dbReference type="ARBA" id="ARBA00022692"/>
    </source>
</evidence>
<proteinExistence type="inferred from homology"/>
<evidence type="ECO:0000256" key="5">
    <source>
        <dbReference type="ARBA" id="ARBA00022519"/>
    </source>
</evidence>
<evidence type="ECO:0000256" key="10">
    <source>
        <dbReference type="ARBA" id="ARBA00030775"/>
    </source>
</evidence>
<keyword evidence="5" id="KW-0997">Cell inner membrane</keyword>
<comment type="subcellular location">
    <subcellularLocation>
        <location evidence="1">Cell inner membrane</location>
        <topology evidence="1">Single-pass membrane protein</topology>
    </subcellularLocation>
</comment>
<dbReference type="InterPro" id="IPR012902">
    <property type="entry name" value="N_methyl_site"/>
</dbReference>
<comment type="caution">
    <text evidence="13">The sequence shown here is derived from an EMBL/GenBank/DDBJ whole genome shotgun (WGS) entry which is preliminary data.</text>
</comment>
<dbReference type="InterPro" id="IPR045584">
    <property type="entry name" value="Pilin-like"/>
</dbReference>
<evidence type="ECO:0000256" key="11">
    <source>
        <dbReference type="SAM" id="Phobius"/>
    </source>
</evidence>
<dbReference type="InterPro" id="IPR022346">
    <property type="entry name" value="T2SS_GspH"/>
</dbReference>
<keyword evidence="3" id="KW-1003">Cell membrane</keyword>
<evidence type="ECO:0000256" key="7">
    <source>
        <dbReference type="ARBA" id="ARBA00022989"/>
    </source>
</evidence>
<evidence type="ECO:0000259" key="12">
    <source>
        <dbReference type="Pfam" id="PF12019"/>
    </source>
</evidence>
<dbReference type="Gene3D" id="3.55.40.10">
    <property type="entry name" value="minor pseudopilin epsh domain"/>
    <property type="match status" value="1"/>
</dbReference>
<dbReference type="RefSeq" id="WP_274686904.1">
    <property type="nucleotide sequence ID" value="NZ_JAPMOU010000001.1"/>
</dbReference>
<accession>A0ABT5U2L5</accession>
<dbReference type="EMBL" id="JAPMOU010000001">
    <property type="protein sequence ID" value="MDE1460532.1"/>
    <property type="molecule type" value="Genomic_DNA"/>
</dbReference>
<dbReference type="Pfam" id="PF12019">
    <property type="entry name" value="GspH"/>
    <property type="match status" value="1"/>
</dbReference>
<keyword evidence="4" id="KW-0488">Methylation</keyword>
<evidence type="ECO:0000256" key="1">
    <source>
        <dbReference type="ARBA" id="ARBA00004377"/>
    </source>
</evidence>
<evidence type="ECO:0000313" key="13">
    <source>
        <dbReference type="EMBL" id="MDE1460532.1"/>
    </source>
</evidence>
<evidence type="ECO:0000256" key="2">
    <source>
        <dbReference type="ARBA" id="ARBA00021549"/>
    </source>
</evidence>
<evidence type="ECO:0000313" key="14">
    <source>
        <dbReference type="Proteomes" id="UP001528823"/>
    </source>
</evidence>
<keyword evidence="7 11" id="KW-1133">Transmembrane helix</keyword>
<protein>
    <recommendedName>
        <fullName evidence="2">Type II secretion system protein H</fullName>
    </recommendedName>
    <alternativeName>
        <fullName evidence="10">General secretion pathway protein H</fullName>
    </alternativeName>
</protein>
<dbReference type="NCBIfam" id="TIGR02532">
    <property type="entry name" value="IV_pilin_GFxxxE"/>
    <property type="match status" value="1"/>
</dbReference>
<sequence length="192" mass="21376">MQRTQGFTLIELMITIAIAGIILAFSAPWLGNFIQDYRSFSETNQLINTLSLAKSEAIKRSTEVSLELSRNTNPGSLDDWRYSWSIYLDANANNTLDAGERIIKEGQGDLELSIADNLTTNTGNLRFNAKGLITASNINQDANGNFILRVCDERREGTSFELNRIGRAEKTKHSSKNSPANLIPATQCNYRL</sequence>
<keyword evidence="6 11" id="KW-0812">Transmembrane</keyword>
<name>A0ABT5U2L5_9GAMM</name>
<reference evidence="13 14" key="1">
    <citation type="submission" date="2022-11" db="EMBL/GenBank/DDBJ databases">
        <title>Spartinivicinus poritis sp. nov., isolated from scleractinian coral Porites lutea.</title>
        <authorList>
            <person name="Zhang G."/>
            <person name="Cai L."/>
            <person name="Wei Q."/>
        </authorList>
    </citation>
    <scope>NUCLEOTIDE SEQUENCE [LARGE SCALE GENOMIC DNA]</scope>
    <source>
        <strain evidence="13 14">A2-2</strain>
    </source>
</reference>
<dbReference type="SUPFAM" id="SSF54523">
    <property type="entry name" value="Pili subunits"/>
    <property type="match status" value="1"/>
</dbReference>
<feature type="domain" description="General secretion pathway GspH" evidence="12">
    <location>
        <begin position="42"/>
        <end position="149"/>
    </location>
</feature>
<evidence type="ECO:0000256" key="8">
    <source>
        <dbReference type="ARBA" id="ARBA00023136"/>
    </source>
</evidence>
<organism evidence="13 14">
    <name type="scientific">Spartinivicinus poritis</name>
    <dbReference type="NCBI Taxonomy" id="2994640"/>
    <lineage>
        <taxon>Bacteria</taxon>
        <taxon>Pseudomonadati</taxon>
        <taxon>Pseudomonadota</taxon>
        <taxon>Gammaproteobacteria</taxon>
        <taxon>Oceanospirillales</taxon>
        <taxon>Zooshikellaceae</taxon>
        <taxon>Spartinivicinus</taxon>
    </lineage>
</organism>
<keyword evidence="14" id="KW-1185">Reference proteome</keyword>
<evidence type="ECO:0000256" key="3">
    <source>
        <dbReference type="ARBA" id="ARBA00022475"/>
    </source>
</evidence>
<keyword evidence="8 11" id="KW-0472">Membrane</keyword>
<evidence type="ECO:0000256" key="4">
    <source>
        <dbReference type="ARBA" id="ARBA00022481"/>
    </source>
</evidence>
<comment type="similarity">
    <text evidence="9">Belongs to the GSP H family.</text>
</comment>
<dbReference type="Pfam" id="PF07963">
    <property type="entry name" value="N_methyl"/>
    <property type="match status" value="1"/>
</dbReference>